<organism evidence="2 3">
    <name type="scientific">Cyberlindnera jadinii (strain ATCC 18201 / CBS 1600 / BCRC 20928 / JCM 3617 / NBRC 0987 / NRRL Y-1542)</name>
    <name type="common">Torula yeast</name>
    <name type="synonym">Candida utilis</name>
    <dbReference type="NCBI Taxonomy" id="983966"/>
    <lineage>
        <taxon>Eukaryota</taxon>
        <taxon>Fungi</taxon>
        <taxon>Dikarya</taxon>
        <taxon>Ascomycota</taxon>
        <taxon>Saccharomycotina</taxon>
        <taxon>Saccharomycetes</taxon>
        <taxon>Phaffomycetales</taxon>
        <taxon>Phaffomycetaceae</taxon>
        <taxon>Cyberlindnera</taxon>
    </lineage>
</organism>
<evidence type="ECO:0000313" key="2">
    <source>
        <dbReference type="EMBL" id="CEP20891.1"/>
    </source>
</evidence>
<dbReference type="AlphaFoldDB" id="A0A0H5BZV4"/>
<name>A0A0H5BZV4_CYBJN</name>
<dbReference type="GO" id="GO:0015031">
    <property type="term" value="P:protein transport"/>
    <property type="evidence" value="ECO:0007669"/>
    <property type="project" value="TreeGrafter"/>
</dbReference>
<sequence>MSIQSLIEQIVNIDLKHAIRLVVIIGGYWFLRTQLNKFLANRQLQGQLEESQTEQQQSNIERLVENPEHEESWGWGKKTRKRVKRQEKLLQEALESAAAGDVDDDEIEELLQE</sequence>
<dbReference type="PANTHER" id="PTHR28199">
    <property type="entry name" value="PROCESSING OF GAS1 AND ALP PROTEIN 2"/>
    <property type="match status" value="1"/>
</dbReference>
<protein>
    <submittedName>
        <fullName evidence="2">PGA2 protein</fullName>
    </submittedName>
</protein>
<reference evidence="3" key="1">
    <citation type="journal article" date="2015" name="J. Biotechnol.">
        <title>The structure of the Cyberlindnera jadinii genome and its relation to Candida utilis analyzed by the occurrence of single nucleotide polymorphisms.</title>
        <authorList>
            <person name="Rupp O."/>
            <person name="Brinkrolf K."/>
            <person name="Buerth C."/>
            <person name="Kunigo M."/>
            <person name="Schneider J."/>
            <person name="Jaenicke S."/>
            <person name="Goesmann A."/>
            <person name="Puehler A."/>
            <person name="Jaeger K.-E."/>
            <person name="Ernst J.F."/>
        </authorList>
    </citation>
    <scope>NUCLEOTIDE SEQUENCE [LARGE SCALE GENOMIC DNA]</scope>
    <source>
        <strain evidence="3">ATCC 18201 / CBS 1600 / BCRC 20928 / JCM 3617 / NBRC 0987 / NRRL Y-1542</strain>
    </source>
</reference>
<dbReference type="EMBL" id="CDQK01000001">
    <property type="protein sequence ID" value="CEP20891.1"/>
    <property type="molecule type" value="Genomic_DNA"/>
</dbReference>
<evidence type="ECO:0000313" key="3">
    <source>
        <dbReference type="Proteomes" id="UP000038830"/>
    </source>
</evidence>
<gene>
    <name evidence="2" type="primary">PGA2</name>
    <name evidence="2" type="ORF">BN1211_0874</name>
</gene>
<dbReference type="PANTHER" id="PTHR28199:SF1">
    <property type="entry name" value="PROCESSING OF GAS1 AND ALP PROTEIN 2"/>
    <property type="match status" value="1"/>
</dbReference>
<feature type="compositionally biased region" description="Basic and acidic residues" evidence="1">
    <location>
        <begin position="62"/>
        <end position="72"/>
    </location>
</feature>
<dbReference type="Pfam" id="PF07543">
    <property type="entry name" value="PGA2"/>
    <property type="match status" value="1"/>
</dbReference>
<dbReference type="InterPro" id="IPR011431">
    <property type="entry name" value="Trafficking_Pga2"/>
</dbReference>
<feature type="region of interest" description="Disordered" evidence="1">
    <location>
        <begin position="50"/>
        <end position="81"/>
    </location>
</feature>
<accession>A0A0H5BZV4</accession>
<dbReference type="Proteomes" id="UP000038830">
    <property type="component" value="Unassembled WGS sequence"/>
</dbReference>
<evidence type="ECO:0000256" key="1">
    <source>
        <dbReference type="SAM" id="MobiDB-lite"/>
    </source>
</evidence>
<proteinExistence type="predicted"/>